<dbReference type="SMART" id="SM00062">
    <property type="entry name" value="PBPb"/>
    <property type="match status" value="1"/>
</dbReference>
<dbReference type="Proteomes" id="UP000003250">
    <property type="component" value="Unassembled WGS sequence"/>
</dbReference>
<dbReference type="RefSeq" id="WP_008840686.1">
    <property type="nucleotide sequence ID" value="NZ_AHAM01000337.1"/>
</dbReference>
<keyword evidence="5" id="KW-1185">Reference proteome</keyword>
<organism evidence="4 5">
    <name type="scientific">Mesorhizobium alhagi CCNWXJ12-2</name>
    <dbReference type="NCBI Taxonomy" id="1107882"/>
    <lineage>
        <taxon>Bacteria</taxon>
        <taxon>Pseudomonadati</taxon>
        <taxon>Pseudomonadota</taxon>
        <taxon>Alphaproteobacteria</taxon>
        <taxon>Hyphomicrobiales</taxon>
        <taxon>Phyllobacteriaceae</taxon>
        <taxon>Allomesorhizobium</taxon>
    </lineage>
</organism>
<name>H0I3S9_9HYPH</name>
<feature type="chain" id="PRO_5003535354" evidence="2">
    <location>
        <begin position="24"/>
        <end position="280"/>
    </location>
</feature>
<evidence type="ECO:0000259" key="3">
    <source>
        <dbReference type="SMART" id="SM00062"/>
    </source>
</evidence>
<gene>
    <name evidence="4" type="ORF">MAXJ12_35721</name>
</gene>
<accession>H0I3S9</accession>
<dbReference type="AlphaFoldDB" id="H0I3S9"/>
<evidence type="ECO:0000313" key="5">
    <source>
        <dbReference type="Proteomes" id="UP000003250"/>
    </source>
</evidence>
<dbReference type="InterPro" id="IPR001638">
    <property type="entry name" value="Solute-binding_3/MltF_N"/>
</dbReference>
<keyword evidence="1 2" id="KW-0732">Signal</keyword>
<dbReference type="PANTHER" id="PTHR35936:SF35">
    <property type="entry name" value="L-CYSTINE-BINDING PROTEIN TCYJ"/>
    <property type="match status" value="1"/>
</dbReference>
<dbReference type="Pfam" id="PF00497">
    <property type="entry name" value="SBP_bac_3"/>
    <property type="match status" value="1"/>
</dbReference>
<reference evidence="4 5" key="1">
    <citation type="journal article" date="2012" name="J. Bacteriol.">
        <title>Draft Genome Sequence of Mesorhizobium alhagi CCNWXJ12-2T, a Novel Salt-Resistant Species Isolated from the Desert of Northwestern China.</title>
        <authorList>
            <person name="Zhou M."/>
            <person name="Chen W."/>
            <person name="Chen H."/>
            <person name="Wei G."/>
        </authorList>
    </citation>
    <scope>NUCLEOTIDE SEQUENCE [LARGE SCALE GENOMIC DNA]</scope>
    <source>
        <strain evidence="4 5">CCNWXJ12-2</strain>
    </source>
</reference>
<evidence type="ECO:0000256" key="1">
    <source>
        <dbReference type="ARBA" id="ARBA00022729"/>
    </source>
</evidence>
<sequence>MKFRAVLLAAFCALALACGPALAAEPQVPMFWDAKERLPKPDLSGLARLRFLTTTDFPPFNFLDGEGRLSGFHVDLARAICAELDIADKCQIQAVPWAELDGMLQSGQGEAIMAGVAVTPESRLKYAFSRPYLRFPARFAMTKPTAVSEPVFDKLEGKRVGVIAGSAHERMLRANFPGVKIVTYSRQNWMLQDLKAAKVPAVFGDGMRLGFWLAGSEAGGCCRYAGGPYLAPEYLGSGLAIATRADEPALAAAFDAALHQIAVKGVFAELYLRYFPVSFF</sequence>
<protein>
    <submittedName>
        <fullName evidence="4">Family 3 extracellular solute-binding protein</fullName>
    </submittedName>
</protein>
<dbReference type="PATRIC" id="fig|1107882.3.peg.6880"/>
<feature type="domain" description="Solute-binding protein family 3/N-terminal" evidence="3">
    <location>
        <begin position="48"/>
        <end position="278"/>
    </location>
</feature>
<dbReference type="Gene3D" id="3.40.190.10">
    <property type="entry name" value="Periplasmic binding protein-like II"/>
    <property type="match status" value="2"/>
</dbReference>
<dbReference type="PROSITE" id="PS51257">
    <property type="entry name" value="PROKAR_LIPOPROTEIN"/>
    <property type="match status" value="1"/>
</dbReference>
<evidence type="ECO:0000256" key="2">
    <source>
        <dbReference type="SAM" id="SignalP"/>
    </source>
</evidence>
<evidence type="ECO:0000313" key="4">
    <source>
        <dbReference type="EMBL" id="EHK52344.1"/>
    </source>
</evidence>
<feature type="signal peptide" evidence="2">
    <location>
        <begin position="1"/>
        <end position="23"/>
    </location>
</feature>
<dbReference type="OrthoDB" id="9796586at2"/>
<dbReference type="EMBL" id="AHAM01000337">
    <property type="protein sequence ID" value="EHK52344.1"/>
    <property type="molecule type" value="Genomic_DNA"/>
</dbReference>
<proteinExistence type="predicted"/>
<dbReference type="PANTHER" id="PTHR35936">
    <property type="entry name" value="MEMBRANE-BOUND LYTIC MUREIN TRANSGLYCOSYLASE F"/>
    <property type="match status" value="1"/>
</dbReference>
<dbReference type="SUPFAM" id="SSF53850">
    <property type="entry name" value="Periplasmic binding protein-like II"/>
    <property type="match status" value="1"/>
</dbReference>